<sequence>MSPPKEWHDFSPEAMATICAHVTGNDPPETVATQARLAMAAGLSAPEPVERYRWRHVPAFGKTPGR</sequence>
<evidence type="ECO:0000313" key="1">
    <source>
        <dbReference type="EMBL" id="QJD31227.1"/>
    </source>
</evidence>
<dbReference type="RefSeq" id="WP_169604492.1">
    <property type="nucleotide sequence ID" value="NZ_CP046565.1"/>
</dbReference>
<name>A0A858QBD3_9GAMM</name>
<protein>
    <submittedName>
        <fullName evidence="1">Uncharacterized protein</fullName>
    </submittedName>
</protein>
<proteinExistence type="predicted"/>
<dbReference type="KEGG" id="metu:GNH96_15625"/>
<dbReference type="Proteomes" id="UP000503004">
    <property type="component" value="Chromosome"/>
</dbReference>
<dbReference type="EMBL" id="CP046565">
    <property type="protein sequence ID" value="QJD31227.1"/>
    <property type="molecule type" value="Genomic_DNA"/>
</dbReference>
<accession>A0A858QBD3</accession>
<dbReference type="AlphaFoldDB" id="A0A858QBD3"/>
<evidence type="ECO:0000313" key="2">
    <source>
        <dbReference type="Proteomes" id="UP000503004"/>
    </source>
</evidence>
<reference evidence="2" key="1">
    <citation type="submission" date="2019-12" db="EMBL/GenBank/DDBJ databases">
        <authorList>
            <person name="Awala S.I."/>
            <person name="Rhee S.K."/>
        </authorList>
    </citation>
    <scope>NUCLEOTIDE SEQUENCE [LARGE SCALE GENOMIC DNA]</scope>
    <source>
        <strain evidence="2">IM1</strain>
    </source>
</reference>
<gene>
    <name evidence="1" type="ORF">GNH96_15625</name>
</gene>
<organism evidence="1 2">
    <name type="scientific">Methylococcus geothermalis</name>
    <dbReference type="NCBI Taxonomy" id="2681310"/>
    <lineage>
        <taxon>Bacteria</taxon>
        <taxon>Pseudomonadati</taxon>
        <taxon>Pseudomonadota</taxon>
        <taxon>Gammaproteobacteria</taxon>
        <taxon>Methylococcales</taxon>
        <taxon>Methylococcaceae</taxon>
        <taxon>Methylococcus</taxon>
    </lineage>
</organism>
<keyword evidence="2" id="KW-1185">Reference proteome</keyword>